<reference evidence="6" key="1">
    <citation type="submission" date="2025-08" db="UniProtKB">
        <authorList>
            <consortium name="RefSeq"/>
        </authorList>
    </citation>
    <scope>IDENTIFICATION</scope>
    <source>
        <tissue evidence="6">Whole body</tissue>
    </source>
</reference>
<dbReference type="InterPro" id="IPR002919">
    <property type="entry name" value="TIL_dom"/>
</dbReference>
<gene>
    <name evidence="6" type="primary">LOC107066075</name>
</gene>
<protein>
    <submittedName>
        <fullName evidence="6">Cysteine-rich venom protein 6-like</fullName>
    </submittedName>
</protein>
<evidence type="ECO:0000256" key="1">
    <source>
        <dbReference type="ARBA" id="ARBA00007611"/>
    </source>
</evidence>
<dbReference type="CDD" id="cd19941">
    <property type="entry name" value="TIL"/>
    <property type="match status" value="1"/>
</dbReference>
<feature type="chain" id="PRO_5047436838" evidence="3">
    <location>
        <begin position="21"/>
        <end position="80"/>
    </location>
</feature>
<dbReference type="GeneID" id="107066075"/>
<organism evidence="5 6">
    <name type="scientific">Polistes dominula</name>
    <name type="common">European paper wasp</name>
    <name type="synonym">Vespa dominula</name>
    <dbReference type="NCBI Taxonomy" id="743375"/>
    <lineage>
        <taxon>Eukaryota</taxon>
        <taxon>Metazoa</taxon>
        <taxon>Ecdysozoa</taxon>
        <taxon>Arthropoda</taxon>
        <taxon>Hexapoda</taxon>
        <taxon>Insecta</taxon>
        <taxon>Pterygota</taxon>
        <taxon>Neoptera</taxon>
        <taxon>Endopterygota</taxon>
        <taxon>Hymenoptera</taxon>
        <taxon>Apocrita</taxon>
        <taxon>Aculeata</taxon>
        <taxon>Vespoidea</taxon>
        <taxon>Vespidae</taxon>
        <taxon>Polistinae</taxon>
        <taxon>Polistini</taxon>
        <taxon>Polistes</taxon>
    </lineage>
</organism>
<dbReference type="Gene3D" id="2.10.25.10">
    <property type="entry name" value="Laminin"/>
    <property type="match status" value="1"/>
</dbReference>
<evidence type="ECO:0000313" key="5">
    <source>
        <dbReference type="Proteomes" id="UP000694924"/>
    </source>
</evidence>
<feature type="signal peptide" evidence="3">
    <location>
        <begin position="1"/>
        <end position="20"/>
    </location>
</feature>
<keyword evidence="2" id="KW-0722">Serine protease inhibitor</keyword>
<evidence type="ECO:0000259" key="4">
    <source>
        <dbReference type="Pfam" id="PF01826"/>
    </source>
</evidence>
<name>A0ABM1I6I2_POLDO</name>
<dbReference type="RefSeq" id="XP_015175819.1">
    <property type="nucleotide sequence ID" value="XM_015320333.1"/>
</dbReference>
<sequence>MSRLTIIFFILAICVAIVICSPVCGPNQISVNCKNTCPVTCYTYPNRTFICPHICVKGCDCVPGYILDTDNNKCVLPNDC</sequence>
<feature type="domain" description="TIL" evidence="4">
    <location>
        <begin position="24"/>
        <end position="80"/>
    </location>
</feature>
<dbReference type="Proteomes" id="UP000694924">
    <property type="component" value="Unplaced"/>
</dbReference>
<keyword evidence="2" id="KW-0646">Protease inhibitor</keyword>
<proteinExistence type="inferred from homology"/>
<evidence type="ECO:0000256" key="2">
    <source>
        <dbReference type="ARBA" id="ARBA00022900"/>
    </source>
</evidence>
<keyword evidence="3" id="KW-0732">Signal</keyword>
<dbReference type="Pfam" id="PF01826">
    <property type="entry name" value="TIL"/>
    <property type="match status" value="1"/>
</dbReference>
<evidence type="ECO:0000313" key="6">
    <source>
        <dbReference type="RefSeq" id="XP_015175819.1"/>
    </source>
</evidence>
<evidence type="ECO:0000256" key="3">
    <source>
        <dbReference type="SAM" id="SignalP"/>
    </source>
</evidence>
<dbReference type="SUPFAM" id="SSF57567">
    <property type="entry name" value="Serine protease inhibitors"/>
    <property type="match status" value="1"/>
</dbReference>
<dbReference type="InterPro" id="IPR036084">
    <property type="entry name" value="Ser_inhib-like_sf"/>
</dbReference>
<keyword evidence="5" id="KW-1185">Reference proteome</keyword>
<accession>A0ABM1I6I2</accession>
<comment type="similarity">
    <text evidence="1">Belongs to the serine protease inhibitor-like (TIL domain-containing) family.</text>
</comment>